<dbReference type="STRING" id="112248.SAMN05444392_12431"/>
<name>A0A1M5BJ38_9BACL</name>
<evidence type="ECO:0000313" key="2">
    <source>
        <dbReference type="Proteomes" id="UP000184476"/>
    </source>
</evidence>
<dbReference type="AlphaFoldDB" id="A0A1M5BJ38"/>
<gene>
    <name evidence="1" type="ORF">SAMN05444392_12431</name>
</gene>
<dbReference type="RefSeq" id="WP_073158615.1">
    <property type="nucleotide sequence ID" value="NZ_FQVL01000024.1"/>
</dbReference>
<dbReference type="OrthoDB" id="1797434at2"/>
<accession>A0A1M5BJ38</accession>
<protein>
    <submittedName>
        <fullName evidence="1">Phage transcriptional activator, RinA family</fullName>
    </submittedName>
</protein>
<keyword evidence="2" id="KW-1185">Reference proteome</keyword>
<dbReference type="NCBIfam" id="TIGR01636">
    <property type="entry name" value="phage_rinA"/>
    <property type="match status" value="1"/>
</dbReference>
<sequence>MSVLQNQFHYKKPLWRRKVEQMLELYPIYKQALSQHCESLLVPPLRERVDGGSKESTTEQIVMRRAAKQRIVDQIEGALSVLTAEEKEVIELTYWPVKMSVKGVCNQLTISERKYYRLKKAGISKMAFALLLK</sequence>
<dbReference type="InterPro" id="IPR006523">
    <property type="entry name" value="RinA"/>
</dbReference>
<dbReference type="Proteomes" id="UP000184476">
    <property type="component" value="Unassembled WGS sequence"/>
</dbReference>
<dbReference type="Pfam" id="PF07374">
    <property type="entry name" value="DUF1492"/>
    <property type="match status" value="1"/>
</dbReference>
<dbReference type="InterPro" id="IPR010861">
    <property type="entry name" value="DUF1492"/>
</dbReference>
<proteinExistence type="predicted"/>
<evidence type="ECO:0000313" key="1">
    <source>
        <dbReference type="EMBL" id="SHF42475.1"/>
    </source>
</evidence>
<dbReference type="EMBL" id="FQVL01000024">
    <property type="protein sequence ID" value="SHF42475.1"/>
    <property type="molecule type" value="Genomic_DNA"/>
</dbReference>
<reference evidence="1 2" key="1">
    <citation type="submission" date="2016-11" db="EMBL/GenBank/DDBJ databases">
        <authorList>
            <person name="Jaros S."/>
            <person name="Januszkiewicz K."/>
            <person name="Wedrychowicz H."/>
        </authorList>
    </citation>
    <scope>NUCLEOTIDE SEQUENCE [LARGE SCALE GENOMIC DNA]</scope>
    <source>
        <strain evidence="1 2">DSM 44666</strain>
    </source>
</reference>
<organism evidence="1 2">
    <name type="scientific">Seinonella peptonophila</name>
    <dbReference type="NCBI Taxonomy" id="112248"/>
    <lineage>
        <taxon>Bacteria</taxon>
        <taxon>Bacillati</taxon>
        <taxon>Bacillota</taxon>
        <taxon>Bacilli</taxon>
        <taxon>Bacillales</taxon>
        <taxon>Thermoactinomycetaceae</taxon>
        <taxon>Seinonella</taxon>
    </lineage>
</organism>